<gene>
    <name evidence="13" type="ORF">AMTR_s00007p00245790</name>
</gene>
<keyword evidence="14" id="KW-1185">Reference proteome</keyword>
<keyword evidence="10" id="KW-1133">Transmembrane helix</keyword>
<dbReference type="GO" id="GO:0050511">
    <property type="term" value="F:undecaprenyldiphospho-muramoylpentapeptide beta-N-acetylglucosaminyltransferase activity"/>
    <property type="evidence" value="ECO:0007669"/>
    <property type="project" value="InterPro"/>
</dbReference>
<evidence type="ECO:0000256" key="4">
    <source>
        <dbReference type="ARBA" id="ARBA00022679"/>
    </source>
</evidence>
<dbReference type="GO" id="GO:0016757">
    <property type="term" value="F:glycosyltransferase activity"/>
    <property type="evidence" value="ECO:0000318"/>
    <property type="project" value="GO_Central"/>
</dbReference>
<dbReference type="Proteomes" id="UP000017836">
    <property type="component" value="Unassembled WGS sequence"/>
</dbReference>
<dbReference type="HAMAP" id="MF_00033">
    <property type="entry name" value="MurG"/>
    <property type="match status" value="1"/>
</dbReference>
<name>W1PEG9_AMBTC</name>
<sequence>MALLSPHSTVIARSTTFFVFSRGSGYRDRHLWVHKEGPEGRLRISACLALKGPEEGNASPSLSSNESGNFRIMFAAGGTGGHVYPAIAIADEIKAMHPNAFIRFVGAKERMEWNAVRSAGFEIVPFPYPALKHPFFSPQNFFLPFQLLISFASSWKILNDFSPQIVVGTGGYVSGPLCLVAALRGFKVVIQEQNCQPGLTNRILSLFATLIFVSFPASVGFFPKSKCVITGNPVRPSLRRFVSKAVARSHFFPKAARSAASAQLVLILGGSLGANAINIAVLNFYLQMLSEHKNRYIIWQTGLDAFDEMESLVRGHPRVSLVSYMHRMDMAYAAADLVVSRAVSMTCTEILATGKPSILIPSPNAAEDHQTKNASIMAEIAGSKVLAEDELDSTTLANVIEEILGNETLMAEMSEKATKAAMPDASTRIAERILSLVDLSAGKSSK</sequence>
<dbReference type="STRING" id="13333.W1PEG9"/>
<dbReference type="InterPro" id="IPR007235">
    <property type="entry name" value="Glyco_trans_28_C"/>
</dbReference>
<dbReference type="OMA" id="AADMMLC"/>
<dbReference type="SUPFAM" id="SSF53756">
    <property type="entry name" value="UDP-Glycosyltransferase/glycogen phosphorylase"/>
    <property type="match status" value="1"/>
</dbReference>
<keyword evidence="4" id="KW-0808">Transferase</keyword>
<dbReference type="PANTHER" id="PTHR21015:SF22">
    <property type="entry name" value="GLYCOSYLTRANSFERASE"/>
    <property type="match status" value="1"/>
</dbReference>
<evidence type="ECO:0000259" key="12">
    <source>
        <dbReference type="Pfam" id="PF04101"/>
    </source>
</evidence>
<evidence type="ECO:0000256" key="10">
    <source>
        <dbReference type="SAM" id="Phobius"/>
    </source>
</evidence>
<feature type="transmembrane region" description="Helical" evidence="10">
    <location>
        <begin position="264"/>
        <end position="286"/>
    </location>
</feature>
<dbReference type="GO" id="GO:0051301">
    <property type="term" value="P:cell division"/>
    <property type="evidence" value="ECO:0007669"/>
    <property type="project" value="UniProtKB-KW"/>
</dbReference>
<evidence type="ECO:0000313" key="13">
    <source>
        <dbReference type="EMBL" id="ERN05455.1"/>
    </source>
</evidence>
<dbReference type="EMBL" id="KI394011">
    <property type="protein sequence ID" value="ERN05455.1"/>
    <property type="molecule type" value="Genomic_DNA"/>
</dbReference>
<evidence type="ECO:0000313" key="14">
    <source>
        <dbReference type="Proteomes" id="UP000017836"/>
    </source>
</evidence>
<keyword evidence="8" id="KW-0131">Cell cycle</keyword>
<dbReference type="InterPro" id="IPR004276">
    <property type="entry name" value="GlycoTrans_28_N"/>
</dbReference>
<evidence type="ECO:0000256" key="9">
    <source>
        <dbReference type="ARBA" id="ARBA00023316"/>
    </source>
</evidence>
<keyword evidence="5" id="KW-0133">Cell shape</keyword>
<reference evidence="14" key="1">
    <citation type="journal article" date="2013" name="Science">
        <title>The Amborella genome and the evolution of flowering plants.</title>
        <authorList>
            <consortium name="Amborella Genome Project"/>
        </authorList>
    </citation>
    <scope>NUCLEOTIDE SEQUENCE [LARGE SCALE GENOMIC DNA]</scope>
</reference>
<keyword evidence="2" id="KW-0132">Cell division</keyword>
<dbReference type="Gramene" id="ERN05455">
    <property type="protein sequence ID" value="ERN05455"/>
    <property type="gene ID" value="AMTR_s00007p00245790"/>
</dbReference>
<feature type="domain" description="Glycosyltransferase family 28 N-terminal" evidence="11">
    <location>
        <begin position="72"/>
        <end position="212"/>
    </location>
</feature>
<evidence type="ECO:0008006" key="15">
    <source>
        <dbReference type="Google" id="ProtNLM"/>
    </source>
</evidence>
<dbReference type="GO" id="GO:0071555">
    <property type="term" value="P:cell wall organization"/>
    <property type="evidence" value="ECO:0007669"/>
    <property type="project" value="UniProtKB-KW"/>
</dbReference>
<evidence type="ECO:0000256" key="1">
    <source>
        <dbReference type="ARBA" id="ARBA00022475"/>
    </source>
</evidence>
<keyword evidence="9" id="KW-0961">Cell wall biogenesis/degradation</keyword>
<dbReference type="GO" id="GO:0008360">
    <property type="term" value="P:regulation of cell shape"/>
    <property type="evidence" value="ECO:0007669"/>
    <property type="project" value="UniProtKB-KW"/>
</dbReference>
<feature type="domain" description="Glycosyl transferase family 28 C-terminal" evidence="12">
    <location>
        <begin position="265"/>
        <end position="428"/>
    </location>
</feature>
<dbReference type="GO" id="GO:0005975">
    <property type="term" value="P:carbohydrate metabolic process"/>
    <property type="evidence" value="ECO:0007669"/>
    <property type="project" value="InterPro"/>
</dbReference>
<dbReference type="AlphaFoldDB" id="W1PEG9"/>
<keyword evidence="3" id="KW-0328">Glycosyltransferase</keyword>
<evidence type="ECO:0000256" key="7">
    <source>
        <dbReference type="ARBA" id="ARBA00023136"/>
    </source>
</evidence>
<keyword evidence="1" id="KW-1003">Cell membrane</keyword>
<evidence type="ECO:0000256" key="2">
    <source>
        <dbReference type="ARBA" id="ARBA00022618"/>
    </source>
</evidence>
<evidence type="ECO:0000256" key="5">
    <source>
        <dbReference type="ARBA" id="ARBA00022960"/>
    </source>
</evidence>
<dbReference type="OrthoDB" id="20273at2759"/>
<dbReference type="Pfam" id="PF03033">
    <property type="entry name" value="Glyco_transf_28"/>
    <property type="match status" value="1"/>
</dbReference>
<accession>W1PEG9</accession>
<organism evidence="13 14">
    <name type="scientific">Amborella trichopoda</name>
    <dbReference type="NCBI Taxonomy" id="13333"/>
    <lineage>
        <taxon>Eukaryota</taxon>
        <taxon>Viridiplantae</taxon>
        <taxon>Streptophyta</taxon>
        <taxon>Embryophyta</taxon>
        <taxon>Tracheophyta</taxon>
        <taxon>Spermatophyta</taxon>
        <taxon>Magnoliopsida</taxon>
        <taxon>Amborellales</taxon>
        <taxon>Amborellaceae</taxon>
        <taxon>Amborella</taxon>
    </lineage>
</organism>
<evidence type="ECO:0000256" key="3">
    <source>
        <dbReference type="ARBA" id="ARBA00022676"/>
    </source>
</evidence>
<protein>
    <recommendedName>
        <fullName evidence="15">Glycosyltransferase family 28 N-terminal domain-containing protein</fullName>
    </recommendedName>
</protein>
<keyword evidence="6" id="KW-0573">Peptidoglycan synthesis</keyword>
<evidence type="ECO:0000256" key="6">
    <source>
        <dbReference type="ARBA" id="ARBA00022984"/>
    </source>
</evidence>
<dbReference type="eggNOG" id="ENOG502QT0H">
    <property type="taxonomic scope" value="Eukaryota"/>
</dbReference>
<proteinExistence type="inferred from homology"/>
<dbReference type="InterPro" id="IPR006009">
    <property type="entry name" value="GlcNAc_MurG"/>
</dbReference>
<keyword evidence="10" id="KW-0812">Transmembrane</keyword>
<dbReference type="HOGENOM" id="CLU_037404_0_1_1"/>
<evidence type="ECO:0000259" key="11">
    <source>
        <dbReference type="Pfam" id="PF03033"/>
    </source>
</evidence>
<dbReference type="KEGG" id="atr:18433635"/>
<dbReference type="CDD" id="cd03785">
    <property type="entry name" value="GT28_MurG"/>
    <property type="match status" value="1"/>
</dbReference>
<feature type="transmembrane region" description="Helical" evidence="10">
    <location>
        <begin position="203"/>
        <end position="222"/>
    </location>
</feature>
<dbReference type="PANTHER" id="PTHR21015">
    <property type="entry name" value="UDP-N-ACETYLGLUCOSAMINE--N-ACETYLMURAMYL-(PENTAPEPTIDE) PYROPHOSPHORYL-UNDECAPRENOL N-ACETYLGLUCOSAMINE TRANSFERASE 1"/>
    <property type="match status" value="1"/>
</dbReference>
<evidence type="ECO:0000256" key="8">
    <source>
        <dbReference type="ARBA" id="ARBA00023306"/>
    </source>
</evidence>
<dbReference type="Pfam" id="PF04101">
    <property type="entry name" value="Glyco_tran_28_C"/>
    <property type="match status" value="1"/>
</dbReference>
<keyword evidence="7 10" id="KW-0472">Membrane</keyword>
<feature type="transmembrane region" description="Helical" evidence="10">
    <location>
        <begin position="164"/>
        <end position="183"/>
    </location>
</feature>
<dbReference type="Gene3D" id="3.40.50.2000">
    <property type="entry name" value="Glycogen Phosphorylase B"/>
    <property type="match status" value="2"/>
</dbReference>